<sequence length="33" mass="4037">MTNIIVEFIKLFERVKEDRIKILEGEIDLVYIR</sequence>
<organism evidence="1 2">
    <name type="scientific">Thermoanaerobacter kivui</name>
    <name type="common">Acetogenium kivui</name>
    <dbReference type="NCBI Taxonomy" id="2325"/>
    <lineage>
        <taxon>Bacteria</taxon>
        <taxon>Bacillati</taxon>
        <taxon>Bacillota</taxon>
        <taxon>Clostridia</taxon>
        <taxon>Thermoanaerobacterales</taxon>
        <taxon>Thermoanaerobacteraceae</taxon>
        <taxon>Thermoanaerobacter</taxon>
    </lineage>
</organism>
<protein>
    <submittedName>
        <fullName evidence="1">Uncharacterized protein</fullName>
    </submittedName>
</protein>
<evidence type="ECO:0000313" key="1">
    <source>
        <dbReference type="EMBL" id="AIS51254.1"/>
    </source>
</evidence>
<dbReference type="KEGG" id="tki:TKV_c00380"/>
<dbReference type="Proteomes" id="UP000029669">
    <property type="component" value="Chromosome"/>
</dbReference>
<proteinExistence type="predicted"/>
<keyword evidence="2" id="KW-1185">Reference proteome</keyword>
<accession>A0A097AN59</accession>
<name>A0A097AN59_THEKI</name>
<dbReference type="AlphaFoldDB" id="A0A097AN59"/>
<evidence type="ECO:0000313" key="2">
    <source>
        <dbReference type="Proteomes" id="UP000029669"/>
    </source>
</evidence>
<dbReference type="HOGENOM" id="CLU_3384265_0_0_9"/>
<gene>
    <name evidence="1" type="ORF">TKV_c00380</name>
</gene>
<dbReference type="EMBL" id="CP009170">
    <property type="protein sequence ID" value="AIS51254.1"/>
    <property type="molecule type" value="Genomic_DNA"/>
</dbReference>
<reference evidence="2" key="1">
    <citation type="journal article" date="2015" name="Genome Announc.">
        <title>Whole-Genome Sequences of 80 Environmental and Clinical Isolates of Burkholderia pseudomallei.</title>
        <authorList>
            <person name="Johnson S.L."/>
            <person name="Baker A.L."/>
            <person name="Chain P.S."/>
            <person name="Currie B.J."/>
            <person name="Daligault H.E."/>
            <person name="Davenport K.W."/>
            <person name="Davis C.B."/>
            <person name="Inglis T.J."/>
            <person name="Kaestli M."/>
            <person name="Koren S."/>
            <person name="Mayo M."/>
            <person name="Merritt A.J."/>
            <person name="Price E.P."/>
            <person name="Sarovich D.S."/>
            <person name="Warner J."/>
            <person name="Rosovitz M.J."/>
        </authorList>
    </citation>
    <scope>NUCLEOTIDE SEQUENCE [LARGE SCALE GENOMIC DNA]</scope>
    <source>
        <strain evidence="2">DSM 2030</strain>
    </source>
</reference>